<evidence type="ECO:0000313" key="2">
    <source>
        <dbReference type="EMBL" id="EQC31165.1"/>
    </source>
</evidence>
<name>T0QC73_SAPDV</name>
<sequence>MPRVPATSREEPVTTYKDVLSLLRPVSVEAATGAYTPLPKLMLAGMAEPLEVPPSPQTLRSVAARYIGASQAAIVPACDVNILGDWERVLHRHLYSTIEGIRHDDRLALSHLSIDPQHETSSLSPRCRCDNAIATLVVLLATPNVRALNLNMMQNGQITHAWRGKYTIGSQYALMPPGTSLVGHATKLRGAPPRVALVFYVVRSVIPTAVGLRRHVALRLHALAASDNYGVLNGVQVHRCGRHATPDWRALEPFHTAFLDALLDAGCYDVGLAVYSPMTGIERLLLQSPVPVPITLVGAKCTEYVEIDDDSWPCYGFCVAMIFWPKRHLVNVMGGAAFASAMRSLPAACARMYVTEAASVFATKCMRTHAAGGDQRQLTADHDAMLQLLQDNGDVDCVHRFLRHCATVTATCPLPLLAPWIQHQLAKYGWEPLANALDSLVSRWCSNESVKHAASLVASLAGATDAPVCAPLVQPFVFECIQRLWATVVTGLVQLRTLESRRQDALQRLLIDALYLEHYCDDRADTDRWLQTRLPPFTIRLVDAFVWQPTKSVAEIFARLARRAPCRLLVLLPEALTTAFQHNSGIHISPLVTCILDGLDANKHVEVPTTSLTSLRWLLEQNATRSRIDEAYLEGCWRREDVRSSSDDSGASSFGSDDDSSSDGDLSNDDDLSIVWGV</sequence>
<dbReference type="GeneID" id="19951819"/>
<proteinExistence type="predicted"/>
<dbReference type="OrthoDB" id="27483at2759"/>
<dbReference type="VEuPathDB" id="FungiDB:SDRG_11092"/>
<keyword evidence="3" id="KW-1185">Reference proteome</keyword>
<reference evidence="2 3" key="1">
    <citation type="submission" date="2012-04" db="EMBL/GenBank/DDBJ databases">
        <title>The Genome Sequence of Saprolegnia declina VS20.</title>
        <authorList>
            <consortium name="The Broad Institute Genome Sequencing Platform"/>
            <person name="Russ C."/>
            <person name="Nusbaum C."/>
            <person name="Tyler B."/>
            <person name="van West P."/>
            <person name="Dieguez-Uribeondo J."/>
            <person name="de Bruijn I."/>
            <person name="Tripathy S."/>
            <person name="Jiang R."/>
            <person name="Young S.K."/>
            <person name="Zeng Q."/>
            <person name="Gargeya S."/>
            <person name="Fitzgerald M."/>
            <person name="Haas B."/>
            <person name="Abouelleil A."/>
            <person name="Alvarado L."/>
            <person name="Arachchi H.M."/>
            <person name="Berlin A."/>
            <person name="Chapman S.B."/>
            <person name="Goldberg J."/>
            <person name="Griggs A."/>
            <person name="Gujja S."/>
            <person name="Hansen M."/>
            <person name="Howarth C."/>
            <person name="Imamovic A."/>
            <person name="Larimer J."/>
            <person name="McCowen C."/>
            <person name="Montmayeur A."/>
            <person name="Murphy C."/>
            <person name="Neiman D."/>
            <person name="Pearson M."/>
            <person name="Priest M."/>
            <person name="Roberts A."/>
            <person name="Saif S."/>
            <person name="Shea T."/>
            <person name="Sisk P."/>
            <person name="Sykes S."/>
            <person name="Wortman J."/>
            <person name="Nusbaum C."/>
            <person name="Birren B."/>
        </authorList>
    </citation>
    <scope>NUCLEOTIDE SEQUENCE [LARGE SCALE GENOMIC DNA]</scope>
    <source>
        <strain evidence="2 3">VS20</strain>
    </source>
</reference>
<organism evidence="2 3">
    <name type="scientific">Saprolegnia diclina (strain VS20)</name>
    <dbReference type="NCBI Taxonomy" id="1156394"/>
    <lineage>
        <taxon>Eukaryota</taxon>
        <taxon>Sar</taxon>
        <taxon>Stramenopiles</taxon>
        <taxon>Oomycota</taxon>
        <taxon>Saprolegniomycetes</taxon>
        <taxon>Saprolegniales</taxon>
        <taxon>Saprolegniaceae</taxon>
        <taxon>Saprolegnia</taxon>
    </lineage>
</organism>
<dbReference type="InParanoid" id="T0QC73"/>
<evidence type="ECO:0000256" key="1">
    <source>
        <dbReference type="SAM" id="MobiDB-lite"/>
    </source>
</evidence>
<dbReference type="Proteomes" id="UP000030762">
    <property type="component" value="Unassembled WGS sequence"/>
</dbReference>
<gene>
    <name evidence="2" type="ORF">SDRG_11092</name>
</gene>
<feature type="compositionally biased region" description="Acidic residues" evidence="1">
    <location>
        <begin position="656"/>
        <end position="672"/>
    </location>
</feature>
<feature type="region of interest" description="Disordered" evidence="1">
    <location>
        <begin position="642"/>
        <end position="678"/>
    </location>
</feature>
<accession>T0QC73</accession>
<evidence type="ECO:0000313" key="3">
    <source>
        <dbReference type="Proteomes" id="UP000030762"/>
    </source>
</evidence>
<dbReference type="RefSeq" id="XP_008615338.1">
    <property type="nucleotide sequence ID" value="XM_008617116.1"/>
</dbReference>
<dbReference type="EMBL" id="JH767170">
    <property type="protein sequence ID" value="EQC31165.1"/>
    <property type="molecule type" value="Genomic_DNA"/>
</dbReference>
<dbReference type="AlphaFoldDB" id="T0QC73"/>
<protein>
    <submittedName>
        <fullName evidence="2">Uncharacterized protein</fullName>
    </submittedName>
</protein>